<dbReference type="EMBL" id="AMRI01000007">
    <property type="protein sequence ID" value="EKE75743.1"/>
    <property type="molecule type" value="Genomic_DNA"/>
</dbReference>
<dbReference type="Proteomes" id="UP000006755">
    <property type="component" value="Unassembled WGS sequence"/>
</dbReference>
<organism evidence="1 2">
    <name type="scientific">Gallaecimonas xiamenensis 3-C-1</name>
    <dbReference type="NCBI Taxonomy" id="745411"/>
    <lineage>
        <taxon>Bacteria</taxon>
        <taxon>Pseudomonadati</taxon>
        <taxon>Pseudomonadota</taxon>
        <taxon>Gammaproteobacteria</taxon>
        <taxon>Enterobacterales</taxon>
        <taxon>Gallaecimonadaceae</taxon>
        <taxon>Gallaecimonas</taxon>
    </lineage>
</organism>
<evidence type="ECO:0000313" key="1">
    <source>
        <dbReference type="EMBL" id="EKE75743.1"/>
    </source>
</evidence>
<gene>
    <name evidence="1" type="ORF">B3C1_06673</name>
</gene>
<comment type="caution">
    <text evidence="1">The sequence shown here is derived from an EMBL/GenBank/DDBJ whole genome shotgun (WGS) entry which is preliminary data.</text>
</comment>
<protein>
    <recommendedName>
        <fullName evidence="3">Lipoprotein</fullName>
    </recommendedName>
</protein>
<sequence length="137" mass="15293">MRFIILIGLLVLLAGCGPRPPDQGELQQALAQHLGAVGEDSFMAVEQVRLLDSQNEGQGRLRVQLGYELVFLVDFPEAARRLTQAEPDLFARFGSSFGAMALTMEFGVFRQGDRQARQQELLLVEDDGHWHLTEQTP</sequence>
<reference evidence="1 2" key="1">
    <citation type="journal article" date="2012" name="J. Bacteriol.">
        <title>Genome Sequence of Gallaecimonas xiamenensis Type Strain 3-C-1.</title>
        <authorList>
            <person name="Lai Q."/>
            <person name="Wang L."/>
            <person name="Wang W."/>
            <person name="Shao Z."/>
        </authorList>
    </citation>
    <scope>NUCLEOTIDE SEQUENCE [LARGE SCALE GENOMIC DNA]</scope>
    <source>
        <strain evidence="1 2">3-C-1</strain>
    </source>
</reference>
<keyword evidence="2" id="KW-1185">Reference proteome</keyword>
<name>K2JKB6_9GAMM</name>
<dbReference type="AlphaFoldDB" id="K2JKB6"/>
<accession>K2JKB6</accession>
<proteinExistence type="predicted"/>
<dbReference type="OrthoDB" id="7066684at2"/>
<dbReference type="PROSITE" id="PS51257">
    <property type="entry name" value="PROKAR_LIPOPROTEIN"/>
    <property type="match status" value="1"/>
</dbReference>
<evidence type="ECO:0008006" key="3">
    <source>
        <dbReference type="Google" id="ProtNLM"/>
    </source>
</evidence>
<evidence type="ECO:0000313" key="2">
    <source>
        <dbReference type="Proteomes" id="UP000006755"/>
    </source>
</evidence>
<dbReference type="RefSeq" id="WP_008483750.1">
    <property type="nucleotide sequence ID" value="NZ_AMRI01000007.1"/>
</dbReference>